<sequence length="805" mass="91290">MASPTPSGSSRTSIRAVIGDSGIHESQDDPAEVFRPSIADSPYNPMMNANKITTSNPSTHTSVSEFSLEQATGAKRERASSVSSIESFITSYEPSDMTATKLKDALKELSAVQSSLELSQEHAIQLQSKLEDLDVAKSKQEHTYLETAKLLVEATENVATQSKVVDELKMEVHRLEDEMKKAAELFSRQEVALKDRIDALEVRLVEAAVAQNQEVKKHENNMAALQAQSKSAEANLTAEKARIVEKVNSRQIELEAVTAVANEERKAHSEKISIINCELQDANKHKDHLLQSSSQITKNNDRHLENIKCLEKKLKEAEEVGVSSPSVTLARLENENTRSQLEEVLKEREVKQEDTMLRQGNIHKEKSAELEEDRDASSHSLTEVNKLQVGSSNAALLHAKILALEEARVIEVAVISYLFEENSFLKSQISMLQSEHQNAQELRSTTDQEALALGRELDANRREIESLAAQLVEVKRLADFAQGQVLRMEQDKLESLEALKFLETLKDLQNRPEKHQNDLTDTLQIIQEENSRLLSEIDGLKTLLAKKQADHESCQARLTEVESRWRALKDTLKTETTAYGSTRKELTSTRMKLQLSAARNDTQDEEISKLKDQLDTKEPLVQTGIQARRIWWEYAKGRLGFDGRWYDDRGITDRTVIRHAQSIIKRPDFAADAALFFLGVLNSDQDRRMYRSTYHRNLLSDFNKTTRSEQMAEVVTMSTGLRDRCRIRAGFENVYEDSDEYKYLENQCYTQFKRMMTDAGLTTNSDKMKRKEVRELFDADAQVLANVGRMREIYEAAMVGFKAYR</sequence>
<evidence type="ECO:0000313" key="4">
    <source>
        <dbReference type="Proteomes" id="UP000664132"/>
    </source>
</evidence>
<feature type="region of interest" description="Disordered" evidence="2">
    <location>
        <begin position="1"/>
        <end position="62"/>
    </location>
</feature>
<organism evidence="3 4">
    <name type="scientific">Cadophora malorum</name>
    <dbReference type="NCBI Taxonomy" id="108018"/>
    <lineage>
        <taxon>Eukaryota</taxon>
        <taxon>Fungi</taxon>
        <taxon>Dikarya</taxon>
        <taxon>Ascomycota</taxon>
        <taxon>Pezizomycotina</taxon>
        <taxon>Leotiomycetes</taxon>
        <taxon>Helotiales</taxon>
        <taxon>Ploettnerulaceae</taxon>
        <taxon>Cadophora</taxon>
    </lineage>
</organism>
<reference evidence="3" key="1">
    <citation type="submission" date="2021-02" db="EMBL/GenBank/DDBJ databases">
        <title>Genome sequence Cadophora malorum strain M34.</title>
        <authorList>
            <person name="Stefanovic E."/>
            <person name="Vu D."/>
            <person name="Scully C."/>
            <person name="Dijksterhuis J."/>
            <person name="Roader J."/>
            <person name="Houbraken J."/>
        </authorList>
    </citation>
    <scope>NUCLEOTIDE SEQUENCE</scope>
    <source>
        <strain evidence="3">M34</strain>
    </source>
</reference>
<feature type="coiled-coil region" evidence="1">
    <location>
        <begin position="300"/>
        <end position="354"/>
    </location>
</feature>
<protein>
    <submittedName>
        <fullName evidence="3">Uncharacterized protein</fullName>
    </submittedName>
</protein>
<feature type="compositionally biased region" description="Polar residues" evidence="2">
    <location>
        <begin position="1"/>
        <end position="13"/>
    </location>
</feature>
<feature type="compositionally biased region" description="Basic and acidic residues" evidence="2">
    <location>
        <begin position="359"/>
        <end position="369"/>
    </location>
</feature>
<dbReference type="OrthoDB" id="3562948at2759"/>
<feature type="coiled-coil region" evidence="1">
    <location>
        <begin position="151"/>
        <end position="242"/>
    </location>
</feature>
<feature type="coiled-coil region" evidence="1">
    <location>
        <begin position="422"/>
        <end position="477"/>
    </location>
</feature>
<dbReference type="AlphaFoldDB" id="A0A8H7WEG2"/>
<keyword evidence="1" id="KW-0175">Coiled coil</keyword>
<accession>A0A8H7WEG2</accession>
<evidence type="ECO:0000256" key="2">
    <source>
        <dbReference type="SAM" id="MobiDB-lite"/>
    </source>
</evidence>
<dbReference type="EMBL" id="JAFJYH010000037">
    <property type="protein sequence ID" value="KAG4423228.1"/>
    <property type="molecule type" value="Genomic_DNA"/>
</dbReference>
<evidence type="ECO:0000313" key="3">
    <source>
        <dbReference type="EMBL" id="KAG4423228.1"/>
    </source>
</evidence>
<comment type="caution">
    <text evidence="3">The sequence shown here is derived from an EMBL/GenBank/DDBJ whole genome shotgun (WGS) entry which is preliminary data.</text>
</comment>
<feature type="region of interest" description="Disordered" evidence="2">
    <location>
        <begin position="359"/>
        <end position="379"/>
    </location>
</feature>
<name>A0A8H7WEG2_9HELO</name>
<evidence type="ECO:0000256" key="1">
    <source>
        <dbReference type="SAM" id="Coils"/>
    </source>
</evidence>
<proteinExistence type="predicted"/>
<dbReference type="Proteomes" id="UP000664132">
    <property type="component" value="Unassembled WGS sequence"/>
</dbReference>
<feature type="compositionally biased region" description="Polar residues" evidence="2">
    <location>
        <begin position="50"/>
        <end position="62"/>
    </location>
</feature>
<keyword evidence="4" id="KW-1185">Reference proteome</keyword>
<gene>
    <name evidence="3" type="ORF">IFR04_003594</name>
</gene>
<feature type="coiled-coil region" evidence="1">
    <location>
        <begin position="523"/>
        <end position="564"/>
    </location>
</feature>